<dbReference type="Pfam" id="PF00588">
    <property type="entry name" value="SpoU_methylase"/>
    <property type="match status" value="1"/>
</dbReference>
<feature type="compositionally biased region" description="Low complexity" evidence="3">
    <location>
        <begin position="1"/>
        <end position="10"/>
    </location>
</feature>
<dbReference type="Gene3D" id="3.40.1280.10">
    <property type="match status" value="1"/>
</dbReference>
<evidence type="ECO:0000313" key="5">
    <source>
        <dbReference type="EMBL" id="RRO86136.1"/>
    </source>
</evidence>
<feature type="domain" description="tRNA/rRNA methyltransferase SpoU type" evidence="4">
    <location>
        <begin position="126"/>
        <end position="280"/>
    </location>
</feature>
<dbReference type="SUPFAM" id="SSF75217">
    <property type="entry name" value="alpha/beta knot"/>
    <property type="match status" value="1"/>
</dbReference>
<dbReference type="SUPFAM" id="SSF55315">
    <property type="entry name" value="L30e-like"/>
    <property type="match status" value="1"/>
</dbReference>
<sequence>MSPWPTVTDPADPRVDDVRDLNSSDSRPDLPGGKGLVVAEGKLVVPRLLESRFPVRCVVGFRSRLEELDAALPGFSDTVPTYEVTRATLAAVAGFDMHRGLVAAADRVPEPDVDAVLDDLPEECTVAVLEGVGDHENIGSLFRNAAGLGVAAVVFGAGCADPLYRRVVRVSMGHVLRVPFAHLGGRPTTWQRGLDRLRERGFTVLAMTPDGDRTLDDAVRDATEAAQAAGRPRRIAVMVGAEGPGLTEHAMRAADVRATIPMAPGTDSLNVATAAAVGFYAAARRD</sequence>
<evidence type="ECO:0000259" key="4">
    <source>
        <dbReference type="Pfam" id="PF00588"/>
    </source>
</evidence>
<dbReference type="GO" id="GO:0006396">
    <property type="term" value="P:RNA processing"/>
    <property type="evidence" value="ECO:0007669"/>
    <property type="project" value="InterPro"/>
</dbReference>
<dbReference type="RefSeq" id="WP_125173658.1">
    <property type="nucleotide sequence ID" value="NZ_JAPJOD010000005.1"/>
</dbReference>
<protein>
    <submittedName>
        <fullName evidence="5">rRNA methyltransferase</fullName>
    </submittedName>
</protein>
<dbReference type="Proteomes" id="UP000276526">
    <property type="component" value="Unassembled WGS sequence"/>
</dbReference>
<dbReference type="GO" id="GO:0003723">
    <property type="term" value="F:RNA binding"/>
    <property type="evidence" value="ECO:0007669"/>
    <property type="project" value="InterPro"/>
</dbReference>
<keyword evidence="1 5" id="KW-0489">Methyltransferase</keyword>
<dbReference type="InterPro" id="IPR051259">
    <property type="entry name" value="rRNA_Methyltransferase"/>
</dbReference>
<evidence type="ECO:0000313" key="6">
    <source>
        <dbReference type="Proteomes" id="UP000276526"/>
    </source>
</evidence>
<dbReference type="InterPro" id="IPR029064">
    <property type="entry name" value="Ribosomal_eL30-like_sf"/>
</dbReference>
<evidence type="ECO:0000256" key="1">
    <source>
        <dbReference type="ARBA" id="ARBA00022603"/>
    </source>
</evidence>
<dbReference type="PANTHER" id="PTHR43191:SF12">
    <property type="entry name" value="RRNA METHYLASE"/>
    <property type="match status" value="1"/>
</dbReference>
<reference evidence="5 6" key="1">
    <citation type="submission" date="2018-01" db="EMBL/GenBank/DDBJ databases">
        <title>Twenty Corynebacterium bovis Genomes.</title>
        <authorList>
            <person name="Gulvik C.A."/>
        </authorList>
    </citation>
    <scope>NUCLEOTIDE SEQUENCE [LARGE SCALE GENOMIC DNA]</scope>
    <source>
        <strain evidence="5 6">F6900</strain>
    </source>
</reference>
<evidence type="ECO:0000256" key="3">
    <source>
        <dbReference type="SAM" id="MobiDB-lite"/>
    </source>
</evidence>
<dbReference type="CDD" id="cd18095">
    <property type="entry name" value="SpoU-like_rRNA-MTase"/>
    <property type="match status" value="1"/>
</dbReference>
<dbReference type="PANTHER" id="PTHR43191">
    <property type="entry name" value="RRNA METHYLTRANSFERASE 3"/>
    <property type="match status" value="1"/>
</dbReference>
<dbReference type="InterPro" id="IPR001537">
    <property type="entry name" value="SpoU_MeTrfase"/>
</dbReference>
<feature type="compositionally biased region" description="Basic and acidic residues" evidence="3">
    <location>
        <begin position="11"/>
        <end position="28"/>
    </location>
</feature>
<dbReference type="GO" id="GO:0032259">
    <property type="term" value="P:methylation"/>
    <property type="evidence" value="ECO:0007669"/>
    <property type="project" value="UniProtKB-KW"/>
</dbReference>
<evidence type="ECO:0000256" key="2">
    <source>
        <dbReference type="ARBA" id="ARBA00022679"/>
    </source>
</evidence>
<name>A0A3R8PB52_9CORY</name>
<comment type="caution">
    <text evidence="5">The sequence shown here is derived from an EMBL/GenBank/DDBJ whole genome shotgun (WGS) entry which is preliminary data.</text>
</comment>
<organism evidence="5 6">
    <name type="scientific">Corynebacterium bovis</name>
    <dbReference type="NCBI Taxonomy" id="36808"/>
    <lineage>
        <taxon>Bacteria</taxon>
        <taxon>Bacillati</taxon>
        <taxon>Actinomycetota</taxon>
        <taxon>Actinomycetes</taxon>
        <taxon>Mycobacteriales</taxon>
        <taxon>Corynebacteriaceae</taxon>
        <taxon>Corynebacterium</taxon>
    </lineage>
</organism>
<dbReference type="InterPro" id="IPR029026">
    <property type="entry name" value="tRNA_m1G_MTases_N"/>
</dbReference>
<gene>
    <name evidence="5" type="ORF">CXF48_07795</name>
</gene>
<accession>A0A3R8PB52</accession>
<feature type="region of interest" description="Disordered" evidence="3">
    <location>
        <begin position="1"/>
        <end position="33"/>
    </location>
</feature>
<proteinExistence type="predicted"/>
<dbReference type="InterPro" id="IPR029028">
    <property type="entry name" value="Alpha/beta_knot_MTases"/>
</dbReference>
<dbReference type="AlphaFoldDB" id="A0A3R8PB52"/>
<keyword evidence="2 5" id="KW-0808">Transferase</keyword>
<dbReference type="GO" id="GO:0008173">
    <property type="term" value="F:RNA methyltransferase activity"/>
    <property type="evidence" value="ECO:0007669"/>
    <property type="project" value="InterPro"/>
</dbReference>
<dbReference type="EMBL" id="PQNK01000012">
    <property type="protein sequence ID" value="RRO86136.1"/>
    <property type="molecule type" value="Genomic_DNA"/>
</dbReference>